<feature type="chain" id="PRO_5002971607" evidence="1">
    <location>
        <begin position="20"/>
        <end position="79"/>
    </location>
</feature>
<feature type="signal peptide" evidence="1">
    <location>
        <begin position="1"/>
        <end position="19"/>
    </location>
</feature>
<keyword evidence="1" id="KW-0732">Signal</keyword>
<proteinExistence type="evidence at transcript level"/>
<organism evidence="2">
    <name type="scientific">Glycine max</name>
    <name type="common">Soybean</name>
    <name type="synonym">Glycine hispida</name>
    <dbReference type="NCBI Taxonomy" id="3847"/>
    <lineage>
        <taxon>Eukaryota</taxon>
        <taxon>Viridiplantae</taxon>
        <taxon>Streptophyta</taxon>
        <taxon>Embryophyta</taxon>
        <taxon>Tracheophyta</taxon>
        <taxon>Spermatophyta</taxon>
        <taxon>Magnoliopsida</taxon>
        <taxon>eudicotyledons</taxon>
        <taxon>Gunneridae</taxon>
        <taxon>Pentapetalae</taxon>
        <taxon>rosids</taxon>
        <taxon>fabids</taxon>
        <taxon>Fabales</taxon>
        <taxon>Fabaceae</taxon>
        <taxon>Papilionoideae</taxon>
        <taxon>50 kb inversion clade</taxon>
        <taxon>NPAAA clade</taxon>
        <taxon>indigoferoid/millettioid clade</taxon>
        <taxon>Phaseoleae</taxon>
        <taxon>Glycine</taxon>
        <taxon>Glycine subgen. Soja</taxon>
    </lineage>
</organism>
<dbReference type="AlphaFoldDB" id="C6TLF7"/>
<reference evidence="2" key="1">
    <citation type="submission" date="2009-08" db="EMBL/GenBank/DDBJ databases">
        <authorList>
            <person name="Cheung F."/>
            <person name="Xiao Y."/>
            <person name="Chan A."/>
            <person name="Moskal W."/>
            <person name="Town C.D."/>
        </authorList>
    </citation>
    <scope>NUCLEOTIDE SEQUENCE</scope>
</reference>
<evidence type="ECO:0000256" key="1">
    <source>
        <dbReference type="SAM" id="SignalP"/>
    </source>
</evidence>
<sequence>MTMKLVLVVVVEVACLVSGILSFGSETLSELSFLENDVVSTTRPSSSSQLQPQPQPQPLMVDLTLIHEADSKGAGLSLS</sequence>
<name>C6TLF7_SOYBN</name>
<evidence type="ECO:0000313" key="2">
    <source>
        <dbReference type="EMBL" id="ACU23749.1"/>
    </source>
</evidence>
<accession>C6TLF7</accession>
<dbReference type="EMBL" id="BT098543">
    <property type="protein sequence ID" value="ACU23749.1"/>
    <property type="molecule type" value="mRNA"/>
</dbReference>
<protein>
    <submittedName>
        <fullName evidence="2">Uncharacterized protein</fullName>
    </submittedName>
</protein>